<proteinExistence type="predicted"/>
<dbReference type="EMBL" id="CVQH01021118">
    <property type="protein sequence ID" value="CRK29367.1"/>
    <property type="molecule type" value="Genomic_DNA"/>
</dbReference>
<accession>A0A0G4M5A7</accession>
<gene>
    <name evidence="1" type="ORF">BN1708_015570</name>
</gene>
<organism evidence="1 2">
    <name type="scientific">Verticillium longisporum</name>
    <name type="common">Verticillium dahliae var. longisporum</name>
    <dbReference type="NCBI Taxonomy" id="100787"/>
    <lineage>
        <taxon>Eukaryota</taxon>
        <taxon>Fungi</taxon>
        <taxon>Dikarya</taxon>
        <taxon>Ascomycota</taxon>
        <taxon>Pezizomycotina</taxon>
        <taxon>Sordariomycetes</taxon>
        <taxon>Hypocreomycetidae</taxon>
        <taxon>Glomerellales</taxon>
        <taxon>Plectosphaerellaceae</taxon>
        <taxon>Verticillium</taxon>
    </lineage>
</organism>
<sequence>MLVNTAWYRRRLPRSQIAASVWNSWPLLPSSAALSAVHAIPGHRSASASRPSKPESAQKDACTTFRWKRSVENLFSMLSTRRPSPEVN</sequence>
<dbReference type="AlphaFoldDB" id="A0A0G4M5A7"/>
<dbReference type="Proteomes" id="UP000044602">
    <property type="component" value="Unassembled WGS sequence"/>
</dbReference>
<reference evidence="1 2" key="1">
    <citation type="submission" date="2015-05" db="EMBL/GenBank/DDBJ databases">
        <authorList>
            <person name="Wang D.B."/>
            <person name="Wang M."/>
        </authorList>
    </citation>
    <scope>NUCLEOTIDE SEQUENCE [LARGE SCALE GENOMIC DNA]</scope>
    <source>
        <strain evidence="1">VL1</strain>
    </source>
</reference>
<name>A0A0G4M5A7_VERLO</name>
<keyword evidence="2" id="KW-1185">Reference proteome</keyword>
<protein>
    <submittedName>
        <fullName evidence="1">Uncharacterized protein</fullName>
    </submittedName>
</protein>
<evidence type="ECO:0000313" key="2">
    <source>
        <dbReference type="Proteomes" id="UP000044602"/>
    </source>
</evidence>
<evidence type="ECO:0000313" key="1">
    <source>
        <dbReference type="EMBL" id="CRK29367.1"/>
    </source>
</evidence>